<evidence type="ECO:0000313" key="1">
    <source>
        <dbReference type="EMBL" id="KAI3820370.1"/>
    </source>
</evidence>
<proteinExistence type="predicted"/>
<accession>A0ACB9JLF0</accession>
<protein>
    <submittedName>
        <fullName evidence="1">Uncharacterized protein</fullName>
    </submittedName>
</protein>
<dbReference type="Proteomes" id="UP001056120">
    <property type="component" value="Linkage Group LG03"/>
</dbReference>
<evidence type="ECO:0000313" key="2">
    <source>
        <dbReference type="Proteomes" id="UP001056120"/>
    </source>
</evidence>
<reference evidence="2" key="1">
    <citation type="journal article" date="2022" name="Mol. Ecol. Resour.">
        <title>The genomes of chicory, endive, great burdock and yacon provide insights into Asteraceae palaeo-polyploidization history and plant inulin production.</title>
        <authorList>
            <person name="Fan W."/>
            <person name="Wang S."/>
            <person name="Wang H."/>
            <person name="Wang A."/>
            <person name="Jiang F."/>
            <person name="Liu H."/>
            <person name="Zhao H."/>
            <person name="Xu D."/>
            <person name="Zhang Y."/>
        </authorList>
    </citation>
    <scope>NUCLEOTIDE SEQUENCE [LARGE SCALE GENOMIC DNA]</scope>
    <source>
        <strain evidence="2">cv. Yunnan</strain>
    </source>
</reference>
<comment type="caution">
    <text evidence="1">The sequence shown here is derived from an EMBL/GenBank/DDBJ whole genome shotgun (WGS) entry which is preliminary data.</text>
</comment>
<keyword evidence="2" id="KW-1185">Reference proteome</keyword>
<reference evidence="1 2" key="2">
    <citation type="journal article" date="2022" name="Mol. Ecol. Resour.">
        <title>The genomes of chicory, endive, great burdock and yacon provide insights into Asteraceae paleo-polyploidization history and plant inulin production.</title>
        <authorList>
            <person name="Fan W."/>
            <person name="Wang S."/>
            <person name="Wang H."/>
            <person name="Wang A."/>
            <person name="Jiang F."/>
            <person name="Liu H."/>
            <person name="Zhao H."/>
            <person name="Xu D."/>
            <person name="Zhang Y."/>
        </authorList>
    </citation>
    <scope>NUCLEOTIDE SEQUENCE [LARGE SCALE GENOMIC DNA]</scope>
    <source>
        <strain evidence="2">cv. Yunnan</strain>
        <tissue evidence="1">Leaves</tissue>
    </source>
</reference>
<organism evidence="1 2">
    <name type="scientific">Smallanthus sonchifolius</name>
    <dbReference type="NCBI Taxonomy" id="185202"/>
    <lineage>
        <taxon>Eukaryota</taxon>
        <taxon>Viridiplantae</taxon>
        <taxon>Streptophyta</taxon>
        <taxon>Embryophyta</taxon>
        <taxon>Tracheophyta</taxon>
        <taxon>Spermatophyta</taxon>
        <taxon>Magnoliopsida</taxon>
        <taxon>eudicotyledons</taxon>
        <taxon>Gunneridae</taxon>
        <taxon>Pentapetalae</taxon>
        <taxon>asterids</taxon>
        <taxon>campanulids</taxon>
        <taxon>Asterales</taxon>
        <taxon>Asteraceae</taxon>
        <taxon>Asteroideae</taxon>
        <taxon>Heliantheae alliance</taxon>
        <taxon>Millerieae</taxon>
        <taxon>Smallanthus</taxon>
    </lineage>
</organism>
<dbReference type="EMBL" id="CM042020">
    <property type="protein sequence ID" value="KAI3820370.1"/>
    <property type="molecule type" value="Genomic_DNA"/>
</dbReference>
<sequence length="480" mass="53409">MGLVQENKPHVVCIPTPAQGHINPMLKLAKILHSKGFFVTFVNTEFNHQRLLRSLGSDALHDHPSFRFETIPDGLPPPENPDATQETAPVLKSLHENGLGPFLSVLAKVSALYSPVTCIVADFLMGFTLPAAQELGIPAILFWTAGAGSLICYDHYPNLIQKGLMPLKDPSYLVNGYLDTVVDCIPTMPGIRLKDIPPFVRIVNPGDEFMVGFAYRELERAKTTSGIIFNTFDEIEGDVLNTLSLTLPFCYSIGPLHLLENNIVDKSLESIKSNLWKEEPKCLKWLDAQEPSSVIYVNFGSITVMTHEQLVEFCWGLAKSNHPFLWIIRPDLVIGDSAVLPSEFLAETSNRGLLASWCPQQQVLSHPSIGGFLTHSGWNSTIESISCGVPMICWPFFADQQPNCWWSCNKWRISMEIDSNVKSDEVSKLVIELMSGERGNEMRKNAVDWKNKAQEACTFPSGSSVVNLEKLINLLRTSPK</sequence>
<gene>
    <name evidence="1" type="ORF">L1987_07916</name>
</gene>
<name>A0ACB9JLF0_9ASTR</name>